<evidence type="ECO:0000313" key="2">
    <source>
        <dbReference type="Proteomes" id="UP001524642"/>
    </source>
</evidence>
<dbReference type="EMBL" id="JANJOU010000030">
    <property type="protein sequence ID" value="MCR0985185.1"/>
    <property type="molecule type" value="Genomic_DNA"/>
</dbReference>
<evidence type="ECO:0000313" key="1">
    <source>
        <dbReference type="EMBL" id="MCR0985185.1"/>
    </source>
</evidence>
<keyword evidence="2" id="KW-1185">Reference proteome</keyword>
<proteinExistence type="predicted"/>
<organism evidence="1 2">
    <name type="scientific">Roseomonas populi</name>
    <dbReference type="NCBI Taxonomy" id="3121582"/>
    <lineage>
        <taxon>Bacteria</taxon>
        <taxon>Pseudomonadati</taxon>
        <taxon>Pseudomonadota</taxon>
        <taxon>Alphaproteobacteria</taxon>
        <taxon>Acetobacterales</taxon>
        <taxon>Roseomonadaceae</taxon>
        <taxon>Roseomonas</taxon>
    </lineage>
</organism>
<evidence type="ECO:0008006" key="3">
    <source>
        <dbReference type="Google" id="ProtNLM"/>
    </source>
</evidence>
<name>A0ABT1XAP4_9PROT</name>
<dbReference type="RefSeq" id="WP_257718837.1">
    <property type="nucleotide sequence ID" value="NZ_JANJOU010000030.1"/>
</dbReference>
<gene>
    <name evidence="1" type="ORF">NRP21_24330</name>
</gene>
<accession>A0ABT1XAP4</accession>
<reference evidence="1 2" key="1">
    <citation type="submission" date="2022-06" db="EMBL/GenBank/DDBJ databases">
        <title>Roseomonas CN29.</title>
        <authorList>
            <person name="Cheng Y."/>
            <person name="He X."/>
        </authorList>
    </citation>
    <scope>NUCLEOTIDE SEQUENCE [LARGE SCALE GENOMIC DNA]</scope>
    <source>
        <strain evidence="1 2">CN29</strain>
    </source>
</reference>
<sequence>MNRAAHTDLFAHLDRVMTAEAHRLDDRWEMVIRDEDGRVRCAWRPDMALLAGDAERIAPSVLQMMISMVRNGLLPLDHEGRPGA</sequence>
<dbReference type="Proteomes" id="UP001524642">
    <property type="component" value="Unassembled WGS sequence"/>
</dbReference>
<comment type="caution">
    <text evidence="1">The sequence shown here is derived from an EMBL/GenBank/DDBJ whole genome shotgun (WGS) entry which is preliminary data.</text>
</comment>
<protein>
    <recommendedName>
        <fullName evidence="3">DUF2470 domain-containing protein</fullName>
    </recommendedName>
</protein>